<evidence type="ECO:0000256" key="4">
    <source>
        <dbReference type="ARBA" id="ARBA00022692"/>
    </source>
</evidence>
<dbReference type="OrthoDB" id="148827at2"/>
<evidence type="ECO:0000256" key="1">
    <source>
        <dbReference type="ARBA" id="ARBA00004651"/>
    </source>
</evidence>
<keyword evidence="4 7" id="KW-0812">Transmembrane</keyword>
<evidence type="ECO:0000256" key="7">
    <source>
        <dbReference type="RuleBase" id="RU363032"/>
    </source>
</evidence>
<keyword evidence="5 7" id="KW-1133">Transmembrane helix</keyword>
<evidence type="ECO:0000256" key="5">
    <source>
        <dbReference type="ARBA" id="ARBA00022989"/>
    </source>
</evidence>
<reference evidence="10 11" key="1">
    <citation type="submission" date="2012-08" db="EMBL/GenBank/DDBJ databases">
        <title>Whole genome shotgun sequence of Kineosphaera limosa NBRC 100340.</title>
        <authorList>
            <person name="Yoshida I."/>
            <person name="Isaki S."/>
            <person name="Hosoyama A."/>
            <person name="Tsuchikane K."/>
            <person name="Katsumata H."/>
            <person name="Ando Y."/>
            <person name="Ohji S."/>
            <person name="Hamada M."/>
            <person name="Tamura T."/>
            <person name="Yamazoe A."/>
            <person name="Yamazaki S."/>
            <person name="Fujita N."/>
        </authorList>
    </citation>
    <scope>NUCLEOTIDE SEQUENCE [LARGE SCALE GENOMIC DNA]</scope>
    <source>
        <strain evidence="10 11">NBRC 100340</strain>
    </source>
</reference>
<dbReference type="PROSITE" id="PS50928">
    <property type="entry name" value="ABC_TM1"/>
    <property type="match status" value="1"/>
</dbReference>
<comment type="subcellular location">
    <subcellularLocation>
        <location evidence="1 7">Cell membrane</location>
        <topology evidence="1 7">Multi-pass membrane protein</topology>
    </subcellularLocation>
</comment>
<dbReference type="CDD" id="cd06261">
    <property type="entry name" value="TM_PBP2"/>
    <property type="match status" value="1"/>
</dbReference>
<evidence type="ECO:0000259" key="9">
    <source>
        <dbReference type="PROSITE" id="PS50928"/>
    </source>
</evidence>
<feature type="transmembrane region" description="Helical" evidence="7">
    <location>
        <begin position="181"/>
        <end position="201"/>
    </location>
</feature>
<dbReference type="Gene3D" id="1.10.3720.10">
    <property type="entry name" value="MetI-like"/>
    <property type="match status" value="1"/>
</dbReference>
<dbReference type="InterPro" id="IPR035906">
    <property type="entry name" value="MetI-like_sf"/>
</dbReference>
<evidence type="ECO:0000256" key="6">
    <source>
        <dbReference type="ARBA" id="ARBA00023136"/>
    </source>
</evidence>
<comment type="caution">
    <text evidence="10">The sequence shown here is derived from an EMBL/GenBank/DDBJ whole genome shotgun (WGS) entry which is preliminary data.</text>
</comment>
<name>K6WM19_9MICO</name>
<feature type="transmembrane region" description="Helical" evidence="7">
    <location>
        <begin position="222"/>
        <end position="244"/>
    </location>
</feature>
<feature type="region of interest" description="Disordered" evidence="8">
    <location>
        <begin position="1"/>
        <end position="26"/>
    </location>
</feature>
<dbReference type="STRING" id="1184609.KILIM_012_00050"/>
<evidence type="ECO:0000313" key="11">
    <source>
        <dbReference type="Proteomes" id="UP000008366"/>
    </source>
</evidence>
<feature type="transmembrane region" description="Helical" evidence="7">
    <location>
        <begin position="109"/>
        <end position="133"/>
    </location>
</feature>
<dbReference type="Pfam" id="PF00528">
    <property type="entry name" value="BPD_transp_1"/>
    <property type="match status" value="1"/>
</dbReference>
<sequence>MTTTVSTDMSGIPDSQAENKEPAPTKRRISPGRVIAWIFMIVFLAITLFPFYWILRTALSSNNALYAGGNSLLPVGFSTGGFERVFGLQTGAEAIAAGGAGQAIDFWRYLWNSVVVATLVTAFQVMFASMAAYAFSRLRWRGRDVVFGIFLSCLMIPAIFTFLPNFVLIKELGLIDTVFGIALPSIFMTMPFAVFFLRQFFLGISREVEEAAYVDGASKIRVFFQLILPMAAAPVTTLSLLVYIQSWNDYFWPLMVSYTDRSMVLTVGLGVFRSQTPQTGPDWAGLMAATLVAALPMLLLFAVFAKRIVNSIGFSGIK</sequence>
<feature type="transmembrane region" description="Helical" evidence="7">
    <location>
        <begin position="284"/>
        <end position="305"/>
    </location>
</feature>
<evidence type="ECO:0000256" key="8">
    <source>
        <dbReference type="SAM" id="MobiDB-lite"/>
    </source>
</evidence>
<dbReference type="PANTHER" id="PTHR43744:SF12">
    <property type="entry name" value="ABC TRANSPORTER PERMEASE PROTEIN MG189-RELATED"/>
    <property type="match status" value="1"/>
</dbReference>
<accession>K6WM19</accession>
<keyword evidence="6 7" id="KW-0472">Membrane</keyword>
<keyword evidence="2 7" id="KW-0813">Transport</keyword>
<organism evidence="10 11">
    <name type="scientific">Kineosphaera limosa NBRC 100340</name>
    <dbReference type="NCBI Taxonomy" id="1184609"/>
    <lineage>
        <taxon>Bacteria</taxon>
        <taxon>Bacillati</taxon>
        <taxon>Actinomycetota</taxon>
        <taxon>Actinomycetes</taxon>
        <taxon>Micrococcales</taxon>
        <taxon>Dermatophilaceae</taxon>
        <taxon>Kineosphaera</taxon>
    </lineage>
</organism>
<evidence type="ECO:0000256" key="2">
    <source>
        <dbReference type="ARBA" id="ARBA00022448"/>
    </source>
</evidence>
<keyword evidence="11" id="KW-1185">Reference proteome</keyword>
<dbReference type="eggNOG" id="COG0395">
    <property type="taxonomic scope" value="Bacteria"/>
</dbReference>
<comment type="similarity">
    <text evidence="7">Belongs to the binding-protein-dependent transport system permease family.</text>
</comment>
<gene>
    <name evidence="10" type="ORF">KILIM_012_00050</name>
</gene>
<protein>
    <submittedName>
        <fullName evidence="10">Putative ABC transporter permease protein</fullName>
    </submittedName>
</protein>
<feature type="domain" description="ABC transmembrane type-1" evidence="9">
    <location>
        <begin position="110"/>
        <end position="304"/>
    </location>
</feature>
<dbReference type="PANTHER" id="PTHR43744">
    <property type="entry name" value="ABC TRANSPORTER PERMEASE PROTEIN MG189-RELATED-RELATED"/>
    <property type="match status" value="1"/>
</dbReference>
<dbReference type="InterPro" id="IPR000515">
    <property type="entry name" value="MetI-like"/>
</dbReference>
<feature type="transmembrane region" description="Helical" evidence="7">
    <location>
        <begin position="34"/>
        <end position="55"/>
    </location>
</feature>
<dbReference type="GO" id="GO:0005886">
    <property type="term" value="C:plasma membrane"/>
    <property type="evidence" value="ECO:0007669"/>
    <property type="project" value="UniProtKB-SubCell"/>
</dbReference>
<dbReference type="Proteomes" id="UP000008366">
    <property type="component" value="Unassembled WGS sequence"/>
</dbReference>
<evidence type="ECO:0000313" key="10">
    <source>
        <dbReference type="EMBL" id="GAB94821.1"/>
    </source>
</evidence>
<dbReference type="EMBL" id="BAHD01000012">
    <property type="protein sequence ID" value="GAB94821.1"/>
    <property type="molecule type" value="Genomic_DNA"/>
</dbReference>
<dbReference type="SUPFAM" id="SSF161098">
    <property type="entry name" value="MetI-like"/>
    <property type="match status" value="1"/>
</dbReference>
<dbReference type="AlphaFoldDB" id="K6WM19"/>
<dbReference type="GO" id="GO:0055085">
    <property type="term" value="P:transmembrane transport"/>
    <property type="evidence" value="ECO:0007669"/>
    <property type="project" value="InterPro"/>
</dbReference>
<dbReference type="RefSeq" id="WP_006591353.1">
    <property type="nucleotide sequence ID" value="NZ_BAHD01000012.1"/>
</dbReference>
<keyword evidence="3" id="KW-1003">Cell membrane</keyword>
<feature type="transmembrane region" description="Helical" evidence="7">
    <location>
        <begin position="145"/>
        <end position="169"/>
    </location>
</feature>
<evidence type="ECO:0000256" key="3">
    <source>
        <dbReference type="ARBA" id="ARBA00022475"/>
    </source>
</evidence>
<proteinExistence type="inferred from homology"/>